<dbReference type="PANTHER" id="PTHR30469">
    <property type="entry name" value="MULTIDRUG RESISTANCE PROTEIN MDTA"/>
    <property type="match status" value="1"/>
</dbReference>
<dbReference type="PROSITE" id="PS51257">
    <property type="entry name" value="PROKAR_LIPOPROTEIN"/>
    <property type="match status" value="1"/>
</dbReference>
<feature type="coiled-coil region" evidence="2">
    <location>
        <begin position="105"/>
        <end position="170"/>
    </location>
</feature>
<accession>A0A3N1KVD4</accession>
<dbReference type="Proteomes" id="UP000278222">
    <property type="component" value="Unassembled WGS sequence"/>
</dbReference>
<name>A0A3N1KVD4_9PROT</name>
<feature type="domain" description="Multidrug resistance protein MdtA-like barrel-sandwich hybrid" evidence="4">
    <location>
        <begin position="68"/>
        <end position="203"/>
    </location>
</feature>
<dbReference type="NCBIfam" id="TIGR01730">
    <property type="entry name" value="RND_mfp"/>
    <property type="match status" value="1"/>
</dbReference>
<evidence type="ECO:0000259" key="4">
    <source>
        <dbReference type="Pfam" id="PF25917"/>
    </source>
</evidence>
<organism evidence="6 7">
    <name type="scientific">Stella humosa</name>
    <dbReference type="NCBI Taxonomy" id="94"/>
    <lineage>
        <taxon>Bacteria</taxon>
        <taxon>Pseudomonadati</taxon>
        <taxon>Pseudomonadota</taxon>
        <taxon>Alphaproteobacteria</taxon>
        <taxon>Rhodospirillales</taxon>
        <taxon>Stellaceae</taxon>
        <taxon>Stella</taxon>
    </lineage>
</organism>
<dbReference type="Pfam" id="PF25954">
    <property type="entry name" value="Beta-barrel_RND_2"/>
    <property type="match status" value="1"/>
</dbReference>
<feature type="domain" description="CusB-like beta-barrel" evidence="5">
    <location>
        <begin position="215"/>
        <end position="285"/>
    </location>
</feature>
<proteinExistence type="inferred from homology"/>
<dbReference type="GO" id="GO:0015562">
    <property type="term" value="F:efflux transmembrane transporter activity"/>
    <property type="evidence" value="ECO:0007669"/>
    <property type="project" value="TreeGrafter"/>
</dbReference>
<evidence type="ECO:0000256" key="2">
    <source>
        <dbReference type="SAM" id="Coils"/>
    </source>
</evidence>
<dbReference type="InterPro" id="IPR058792">
    <property type="entry name" value="Beta-barrel_RND_2"/>
</dbReference>
<dbReference type="EMBL" id="RJKX01000016">
    <property type="protein sequence ID" value="ROP83442.1"/>
    <property type="molecule type" value="Genomic_DNA"/>
</dbReference>
<keyword evidence="2" id="KW-0175">Coiled coil</keyword>
<feature type="chain" id="PRO_5018135745" evidence="3">
    <location>
        <begin position="24"/>
        <end position="364"/>
    </location>
</feature>
<dbReference type="SUPFAM" id="SSF111369">
    <property type="entry name" value="HlyD-like secretion proteins"/>
    <property type="match status" value="1"/>
</dbReference>
<gene>
    <name evidence="6" type="ORF">EDC65_4089</name>
</gene>
<keyword evidence="3" id="KW-0732">Signal</keyword>
<evidence type="ECO:0000313" key="7">
    <source>
        <dbReference type="Proteomes" id="UP000278222"/>
    </source>
</evidence>
<dbReference type="InterPro" id="IPR006143">
    <property type="entry name" value="RND_pump_MFP"/>
</dbReference>
<feature type="signal peptide" evidence="3">
    <location>
        <begin position="1"/>
        <end position="23"/>
    </location>
</feature>
<dbReference type="RefSeq" id="WP_170216614.1">
    <property type="nucleotide sequence ID" value="NZ_AP019700.1"/>
</dbReference>
<keyword evidence="7" id="KW-1185">Reference proteome</keyword>
<dbReference type="AlphaFoldDB" id="A0A3N1KVD4"/>
<evidence type="ECO:0000313" key="6">
    <source>
        <dbReference type="EMBL" id="ROP83442.1"/>
    </source>
</evidence>
<protein>
    <submittedName>
        <fullName evidence="6">RND family efflux transporter MFP subunit</fullName>
    </submittedName>
</protein>
<sequence>MKRRTIVRAFGMVMLTGIVATVAACKQEEIAQREPPAPRVQVERVTFQPSETARTFVGVVQPRHETDLSFRVGGKMIERRLNVGDRVRQGDLVARLDPTDLRLQAESAEAELAAATSNHAQASADERRYAGLKANGFAPQADYDRKKAARDEAEGRLKRARRSLELARNQREYGELRADADGVVTAMTVEAGEVVTAGQPIARIARQGEREALVALPETWLGDAADAAATVRLWSQDVRPYQARLRELSPQADPATRTYAARFTIQDAGEEAAFGMTATVTLTRHQQVAAAQVPLAAIVNRGAGPHVFVVEPAGETLVARPIKVATFGSRTAAVTEGLADGETIVTLGVQKLEAGRKVRPLPIR</sequence>
<comment type="caution">
    <text evidence="6">The sequence shown here is derived from an EMBL/GenBank/DDBJ whole genome shotgun (WGS) entry which is preliminary data.</text>
</comment>
<evidence type="ECO:0000256" key="3">
    <source>
        <dbReference type="SAM" id="SignalP"/>
    </source>
</evidence>
<dbReference type="PANTHER" id="PTHR30469:SF18">
    <property type="entry name" value="RESISTANCE-NODULATION-CELL DIVISION (RND) EFFLUX MEMBRANE FUSION PROTEIN-RELATED"/>
    <property type="match status" value="1"/>
</dbReference>
<dbReference type="Gene3D" id="2.40.50.100">
    <property type="match status" value="1"/>
</dbReference>
<dbReference type="InterPro" id="IPR058625">
    <property type="entry name" value="MdtA-like_BSH"/>
</dbReference>
<dbReference type="Gene3D" id="1.10.287.470">
    <property type="entry name" value="Helix hairpin bin"/>
    <property type="match status" value="1"/>
</dbReference>
<reference evidence="6 7" key="1">
    <citation type="submission" date="2018-11" db="EMBL/GenBank/DDBJ databases">
        <title>Genomic Encyclopedia of Type Strains, Phase IV (KMG-IV): sequencing the most valuable type-strain genomes for metagenomic binning, comparative biology and taxonomic classification.</title>
        <authorList>
            <person name="Goeker M."/>
        </authorList>
    </citation>
    <scope>NUCLEOTIDE SEQUENCE [LARGE SCALE GENOMIC DNA]</scope>
    <source>
        <strain evidence="6 7">DSM 5900</strain>
    </source>
</reference>
<evidence type="ECO:0000256" key="1">
    <source>
        <dbReference type="ARBA" id="ARBA00009477"/>
    </source>
</evidence>
<comment type="similarity">
    <text evidence="1">Belongs to the membrane fusion protein (MFP) (TC 8.A.1) family.</text>
</comment>
<dbReference type="GO" id="GO:1990281">
    <property type="term" value="C:efflux pump complex"/>
    <property type="evidence" value="ECO:0007669"/>
    <property type="project" value="TreeGrafter"/>
</dbReference>
<dbReference type="Gene3D" id="2.40.30.170">
    <property type="match status" value="1"/>
</dbReference>
<dbReference type="Gene3D" id="2.40.420.20">
    <property type="match status" value="1"/>
</dbReference>
<evidence type="ECO:0000259" key="5">
    <source>
        <dbReference type="Pfam" id="PF25954"/>
    </source>
</evidence>
<dbReference type="Pfam" id="PF25917">
    <property type="entry name" value="BSH_RND"/>
    <property type="match status" value="1"/>
</dbReference>